<dbReference type="Proteomes" id="UP000324351">
    <property type="component" value="Unassembled WGS sequence"/>
</dbReference>
<dbReference type="AlphaFoldDB" id="A0A5B1LUW3"/>
<sequence>MRLLNVVLAVVVLVLGMQKGVRLWNHLNTPGRLFYTSFLGLIAAIQYGTAENLALDTERGLRVYLTTGALAVALAGPRSSLDDLLAADRQANSAMMTAAITVPTTVTTSGRTM</sequence>
<comment type="caution">
    <text evidence="1">The sequence shown here is derived from an EMBL/GenBank/DDBJ whole genome shotgun (WGS) entry which is preliminary data.</text>
</comment>
<reference evidence="1 2" key="1">
    <citation type="submission" date="2019-09" db="EMBL/GenBank/DDBJ databases">
        <title>Nocardioides panacisoli sp. nov., isolated from the soil of a ginseng field.</title>
        <authorList>
            <person name="Cho C."/>
        </authorList>
    </citation>
    <scope>NUCLEOTIDE SEQUENCE [LARGE SCALE GENOMIC DNA]</scope>
    <source>
        <strain evidence="1 2">BN140041</strain>
    </source>
</reference>
<proteinExistence type="predicted"/>
<evidence type="ECO:0000313" key="2">
    <source>
        <dbReference type="Proteomes" id="UP000324351"/>
    </source>
</evidence>
<reference evidence="1 2" key="2">
    <citation type="submission" date="2019-09" db="EMBL/GenBank/DDBJ databases">
        <authorList>
            <person name="Jin C."/>
        </authorList>
    </citation>
    <scope>NUCLEOTIDE SEQUENCE [LARGE SCALE GENOMIC DNA]</scope>
    <source>
        <strain evidence="1 2">BN140041</strain>
    </source>
</reference>
<dbReference type="EMBL" id="VUJW01000012">
    <property type="protein sequence ID" value="KAA1424306.1"/>
    <property type="molecule type" value="Genomic_DNA"/>
</dbReference>
<gene>
    <name evidence="1" type="ORF">F0U47_18915</name>
</gene>
<accession>A0A5B1LUW3</accession>
<keyword evidence="2" id="KW-1185">Reference proteome</keyword>
<name>A0A5B1LUW3_9ACTN</name>
<protein>
    <submittedName>
        <fullName evidence="1">Uncharacterized protein</fullName>
    </submittedName>
</protein>
<organism evidence="1 2">
    <name type="scientific">Nocardioides antri</name>
    <dbReference type="NCBI Taxonomy" id="2607659"/>
    <lineage>
        <taxon>Bacteria</taxon>
        <taxon>Bacillati</taxon>
        <taxon>Actinomycetota</taxon>
        <taxon>Actinomycetes</taxon>
        <taxon>Propionibacteriales</taxon>
        <taxon>Nocardioidaceae</taxon>
        <taxon>Nocardioides</taxon>
    </lineage>
</organism>
<evidence type="ECO:0000313" key="1">
    <source>
        <dbReference type="EMBL" id="KAA1424306.1"/>
    </source>
</evidence>